<dbReference type="HOGENOM" id="CLU_2392274_0_0_1"/>
<evidence type="ECO:0000256" key="1">
    <source>
        <dbReference type="SAM" id="MobiDB-lite"/>
    </source>
</evidence>
<dbReference type="EnsemblMetazoa" id="RPRC005027-RA">
    <property type="protein sequence ID" value="RPRC005027-PA"/>
    <property type="gene ID" value="RPRC005027"/>
</dbReference>
<evidence type="ECO:0000313" key="3">
    <source>
        <dbReference type="Proteomes" id="UP000015103"/>
    </source>
</evidence>
<dbReference type="Proteomes" id="UP000015103">
    <property type="component" value="Unassembled WGS sequence"/>
</dbReference>
<protein>
    <submittedName>
        <fullName evidence="2">Uncharacterized protein</fullName>
    </submittedName>
</protein>
<feature type="region of interest" description="Disordered" evidence="1">
    <location>
        <begin position="1"/>
        <end position="94"/>
    </location>
</feature>
<dbReference type="EMBL" id="ACPB03033978">
    <property type="status" value="NOT_ANNOTATED_CDS"/>
    <property type="molecule type" value="Genomic_DNA"/>
</dbReference>
<accession>T1HLV3</accession>
<organism evidence="2 3">
    <name type="scientific">Rhodnius prolixus</name>
    <name type="common">Triatomid bug</name>
    <dbReference type="NCBI Taxonomy" id="13249"/>
    <lineage>
        <taxon>Eukaryota</taxon>
        <taxon>Metazoa</taxon>
        <taxon>Ecdysozoa</taxon>
        <taxon>Arthropoda</taxon>
        <taxon>Hexapoda</taxon>
        <taxon>Insecta</taxon>
        <taxon>Pterygota</taxon>
        <taxon>Neoptera</taxon>
        <taxon>Paraneoptera</taxon>
        <taxon>Hemiptera</taxon>
        <taxon>Heteroptera</taxon>
        <taxon>Panheteroptera</taxon>
        <taxon>Cimicomorpha</taxon>
        <taxon>Reduviidae</taxon>
        <taxon>Triatominae</taxon>
        <taxon>Rhodnius</taxon>
    </lineage>
</organism>
<feature type="compositionally biased region" description="Low complexity" evidence="1">
    <location>
        <begin position="15"/>
        <end position="45"/>
    </location>
</feature>
<name>T1HLV3_RHOPR</name>
<evidence type="ECO:0000313" key="2">
    <source>
        <dbReference type="EnsemblMetazoa" id="RPRC005027-PA"/>
    </source>
</evidence>
<dbReference type="VEuPathDB" id="VectorBase:RPRC005027"/>
<reference evidence="2" key="1">
    <citation type="submission" date="2015-05" db="UniProtKB">
        <authorList>
            <consortium name="EnsemblMetazoa"/>
        </authorList>
    </citation>
    <scope>IDENTIFICATION</scope>
</reference>
<sequence length="94" mass="10768">MDFKTKNKDTGGAVQEQQQTLQVQQQQSQQQHQQQQHTQQQQQTRQQRKQSRWKQRDQLTERTVIGQGGGGENPTTSKADPKPVTAKGRKNVAM</sequence>
<dbReference type="AlphaFoldDB" id="T1HLV3"/>
<dbReference type="InParanoid" id="T1HLV3"/>
<proteinExistence type="predicted"/>
<keyword evidence="3" id="KW-1185">Reference proteome</keyword>